<organism evidence="5 6">
    <name type="scientific">Aspergillus keveii</name>
    <dbReference type="NCBI Taxonomy" id="714993"/>
    <lineage>
        <taxon>Eukaryota</taxon>
        <taxon>Fungi</taxon>
        <taxon>Dikarya</taxon>
        <taxon>Ascomycota</taxon>
        <taxon>Pezizomycotina</taxon>
        <taxon>Eurotiomycetes</taxon>
        <taxon>Eurotiomycetidae</taxon>
        <taxon>Eurotiales</taxon>
        <taxon>Aspergillaceae</taxon>
        <taxon>Aspergillus</taxon>
        <taxon>Aspergillus subgen. Nidulantes</taxon>
    </lineage>
</organism>
<name>A0ABR4GNW5_9EURO</name>
<proteinExistence type="predicted"/>
<evidence type="ECO:0000256" key="2">
    <source>
        <dbReference type="ARBA" id="ARBA00022638"/>
    </source>
</evidence>
<dbReference type="Proteomes" id="UP001610563">
    <property type="component" value="Unassembled WGS sequence"/>
</dbReference>
<keyword evidence="3" id="KW-1035">Host cytoplasm</keyword>
<accession>A0ABR4GNW5</accession>
<dbReference type="Pfam" id="PF00959">
    <property type="entry name" value="Phage_lysozyme"/>
    <property type="match status" value="1"/>
</dbReference>
<evidence type="ECO:0000256" key="1">
    <source>
        <dbReference type="ARBA" id="ARBA00022529"/>
    </source>
</evidence>
<keyword evidence="2" id="KW-0081">Bacteriolytic enzyme</keyword>
<dbReference type="EMBL" id="JBFTWV010000004">
    <property type="protein sequence ID" value="KAL2800190.1"/>
    <property type="molecule type" value="Genomic_DNA"/>
</dbReference>
<dbReference type="InterPro" id="IPR002196">
    <property type="entry name" value="Glyco_hydro_24"/>
</dbReference>
<dbReference type="InterPro" id="IPR051018">
    <property type="entry name" value="Bacteriophage_GH24"/>
</dbReference>
<comment type="caution">
    <text evidence="5">The sequence shown here is derived from an EMBL/GenBank/DDBJ whole genome shotgun (WGS) entry which is preliminary data.</text>
</comment>
<dbReference type="InterPro" id="IPR033907">
    <property type="entry name" value="Endolysin_autolysin"/>
</dbReference>
<evidence type="ECO:0000313" key="6">
    <source>
        <dbReference type="Proteomes" id="UP001610563"/>
    </source>
</evidence>
<evidence type="ECO:0000256" key="4">
    <source>
        <dbReference type="SAM" id="SignalP"/>
    </source>
</evidence>
<keyword evidence="4" id="KW-0732">Signal</keyword>
<sequence length="187" mass="20309">MQPLLNLLITTLFLTPYAWAACKGPNVNPATLKLLKTLEPLKPSVSDSYGNPIIGYGHLCTDWSCSDILDSFTQPLSEESASRLLVDDLVAYQNALTNALSDAVILSDNQYGALVSWTYNTGIAAMESSTLVARLNDGGDVGLIGNGELPQWIYVNGTMVDRLVRRRKAEVRLFNRESQVGALSVAC</sequence>
<keyword evidence="6" id="KW-1185">Reference proteome</keyword>
<evidence type="ECO:0000313" key="5">
    <source>
        <dbReference type="EMBL" id="KAL2800190.1"/>
    </source>
</evidence>
<dbReference type="CDD" id="cd00737">
    <property type="entry name" value="lyz_endolysin_autolysin"/>
    <property type="match status" value="1"/>
</dbReference>
<dbReference type="SUPFAM" id="SSF53955">
    <property type="entry name" value="Lysozyme-like"/>
    <property type="match status" value="1"/>
</dbReference>
<dbReference type="PANTHER" id="PTHR38107:SF3">
    <property type="entry name" value="LYSOZYME RRRD-RELATED"/>
    <property type="match status" value="1"/>
</dbReference>
<gene>
    <name evidence="5" type="ORF">BJX66DRAFT_332333</name>
</gene>
<dbReference type="Gene3D" id="1.10.530.40">
    <property type="match status" value="1"/>
</dbReference>
<feature type="signal peptide" evidence="4">
    <location>
        <begin position="1"/>
        <end position="20"/>
    </location>
</feature>
<reference evidence="5 6" key="1">
    <citation type="submission" date="2024-07" db="EMBL/GenBank/DDBJ databases">
        <title>Section-level genome sequencing and comparative genomics of Aspergillus sections Usti and Cavernicolus.</title>
        <authorList>
            <consortium name="Lawrence Berkeley National Laboratory"/>
            <person name="Nybo J.L."/>
            <person name="Vesth T.C."/>
            <person name="Theobald S."/>
            <person name="Frisvad J.C."/>
            <person name="Larsen T.O."/>
            <person name="Kjaerboelling I."/>
            <person name="Rothschild-Mancinelli K."/>
            <person name="Lyhne E.K."/>
            <person name="Kogle M.E."/>
            <person name="Barry K."/>
            <person name="Clum A."/>
            <person name="Na H."/>
            <person name="Ledsgaard L."/>
            <person name="Lin J."/>
            <person name="Lipzen A."/>
            <person name="Kuo A."/>
            <person name="Riley R."/>
            <person name="Mondo S."/>
            <person name="Labutti K."/>
            <person name="Haridas S."/>
            <person name="Pangalinan J."/>
            <person name="Salamov A.A."/>
            <person name="Simmons B.A."/>
            <person name="Magnuson J.K."/>
            <person name="Chen J."/>
            <person name="Drula E."/>
            <person name="Henrissat B."/>
            <person name="Wiebenga A."/>
            <person name="Lubbers R.J."/>
            <person name="Gomes A.C."/>
            <person name="Makela M.R."/>
            <person name="Stajich J."/>
            <person name="Grigoriev I.V."/>
            <person name="Mortensen U.H."/>
            <person name="De Vries R.P."/>
            <person name="Baker S.E."/>
            <person name="Andersen M.R."/>
        </authorList>
    </citation>
    <scope>NUCLEOTIDE SEQUENCE [LARGE SCALE GENOMIC DNA]</scope>
    <source>
        <strain evidence="5 6">CBS 209.92</strain>
    </source>
</reference>
<protein>
    <submittedName>
        <fullName evidence="5">Lysozyme-like domain-containing protein</fullName>
    </submittedName>
</protein>
<dbReference type="InterPro" id="IPR023347">
    <property type="entry name" value="Lysozyme_dom_sf"/>
</dbReference>
<evidence type="ECO:0000256" key="3">
    <source>
        <dbReference type="ARBA" id="ARBA00023200"/>
    </source>
</evidence>
<dbReference type="PANTHER" id="PTHR38107">
    <property type="match status" value="1"/>
</dbReference>
<dbReference type="InterPro" id="IPR023346">
    <property type="entry name" value="Lysozyme-like_dom_sf"/>
</dbReference>
<keyword evidence="1" id="KW-0929">Antimicrobial</keyword>
<feature type="chain" id="PRO_5046735097" evidence="4">
    <location>
        <begin position="21"/>
        <end position="187"/>
    </location>
</feature>